<proteinExistence type="predicted"/>
<dbReference type="InterPro" id="IPR018541">
    <property type="entry name" value="Ftsk_gamma"/>
</dbReference>
<gene>
    <name evidence="2" type="ORF">DW707_04940</name>
</gene>
<feature type="domain" description="FtsK gamma" evidence="1">
    <location>
        <begin position="46"/>
        <end position="111"/>
    </location>
</feature>
<dbReference type="GO" id="GO:0005524">
    <property type="term" value="F:ATP binding"/>
    <property type="evidence" value="ECO:0007669"/>
    <property type="project" value="InterPro"/>
</dbReference>
<dbReference type="Proteomes" id="UP000286271">
    <property type="component" value="Unassembled WGS sequence"/>
</dbReference>
<dbReference type="InterPro" id="IPR036388">
    <property type="entry name" value="WH-like_DNA-bd_sf"/>
</dbReference>
<dbReference type="InterPro" id="IPR027417">
    <property type="entry name" value="P-loop_NTPase"/>
</dbReference>
<dbReference type="GO" id="GO:0015666">
    <property type="term" value="F:restriction endodeoxyribonuclease activity"/>
    <property type="evidence" value="ECO:0007669"/>
    <property type="project" value="TreeGrafter"/>
</dbReference>
<dbReference type="InterPro" id="IPR007560">
    <property type="entry name" value="Restrct_endonuc_IV_Mrr"/>
</dbReference>
<dbReference type="Gene3D" id="1.10.10.10">
    <property type="entry name" value="Winged helix-like DNA-binding domain superfamily/Winged helix DNA-binding domain"/>
    <property type="match status" value="1"/>
</dbReference>
<dbReference type="InterPro" id="IPR002543">
    <property type="entry name" value="FtsK_dom"/>
</dbReference>
<organism evidence="2 3">
    <name type="scientific">Roseburia inulinivorans</name>
    <dbReference type="NCBI Taxonomy" id="360807"/>
    <lineage>
        <taxon>Bacteria</taxon>
        <taxon>Bacillati</taxon>
        <taxon>Bacillota</taxon>
        <taxon>Clostridia</taxon>
        <taxon>Lachnospirales</taxon>
        <taxon>Lachnospiraceae</taxon>
        <taxon>Roseburia</taxon>
    </lineage>
</organism>
<evidence type="ECO:0000313" key="2">
    <source>
        <dbReference type="EMBL" id="RHE99075.1"/>
    </source>
</evidence>
<dbReference type="PANTHER" id="PTHR30015">
    <property type="entry name" value="MRR RESTRICTION SYSTEM PROTEIN"/>
    <property type="match status" value="1"/>
</dbReference>
<dbReference type="SUPFAM" id="SSF46785">
    <property type="entry name" value="Winged helix' DNA-binding domain"/>
    <property type="match status" value="1"/>
</dbReference>
<dbReference type="GO" id="GO:0009307">
    <property type="term" value="P:DNA restriction-modification system"/>
    <property type="evidence" value="ECO:0007669"/>
    <property type="project" value="InterPro"/>
</dbReference>
<dbReference type="InterPro" id="IPR036390">
    <property type="entry name" value="WH_DNA-bd_sf"/>
</dbReference>
<reference evidence="2 3" key="1">
    <citation type="submission" date="2018-08" db="EMBL/GenBank/DDBJ databases">
        <title>A genome reference for cultivated species of the human gut microbiota.</title>
        <authorList>
            <person name="Zou Y."/>
            <person name="Xue W."/>
            <person name="Luo G."/>
        </authorList>
    </citation>
    <scope>NUCLEOTIDE SEQUENCE [LARGE SCALE GENOMIC DNA]</scope>
    <source>
        <strain evidence="2 3">AM27-11</strain>
    </source>
</reference>
<dbReference type="AlphaFoldDB" id="A0A3R6CEP7"/>
<dbReference type="PANTHER" id="PTHR30015:SF6">
    <property type="entry name" value="SLL1429 PROTEIN"/>
    <property type="match status" value="1"/>
</dbReference>
<dbReference type="Pfam" id="PF09397">
    <property type="entry name" value="FtsK_gamma"/>
    <property type="match status" value="1"/>
</dbReference>
<dbReference type="Gene3D" id="3.40.1350.10">
    <property type="match status" value="1"/>
</dbReference>
<protein>
    <recommendedName>
        <fullName evidence="1">FtsK gamma domain-containing protein</fullName>
    </recommendedName>
</protein>
<dbReference type="InterPro" id="IPR052906">
    <property type="entry name" value="Type_IV_Methyl-Rstrct_Enzyme"/>
</dbReference>
<evidence type="ECO:0000313" key="3">
    <source>
        <dbReference type="Proteomes" id="UP000286271"/>
    </source>
</evidence>
<accession>A0A3R6CEP7</accession>
<sequence length="462" mass="53046">MFFNQFLDRKKTKNLSTSTNISINDTRNISECTPINNNKNIQKININNKDTYFEDAARLLIGKEKGSIGILQRNLNIGFNRASHIMDQLEEAGIVDSEEGTAPRRILMSLNEFETYEFISTNGQEQQNNIDVDNTLSDADMLLIYLNIIANFSNDGQQLSKLDHYIIYKCTEADQHNIINQLLTYNSSKTMKLVIYDENALSYGDYSSLSQLFIPIVSDHLKIETTIDLLKNEMTERFHKFAEIQVKDLYSYNSKATNIIPSIIFIISEIYLVKSYFIENIDLIQLLLNSKKAGIYLFMFSQFDIKHFSLGIMQDLFKVCDSRQALHMIYPEKNSMLQINNTSILKSIDNMNGKQFENYCADLLQYNNFSNIEITQASGDHGVDILAEKDSITYAIQCKCYSSNIGNAAIQQIHSGKSLYHKDVAVVLTNQYFTTQARKEANALNVKLWDRDKLYEMIKNIT</sequence>
<name>A0A3R6CEP7_9FIRM</name>
<evidence type="ECO:0000259" key="1">
    <source>
        <dbReference type="SMART" id="SM00843"/>
    </source>
</evidence>
<dbReference type="Gene3D" id="3.40.50.300">
    <property type="entry name" value="P-loop containing nucleotide triphosphate hydrolases"/>
    <property type="match status" value="1"/>
</dbReference>
<dbReference type="GO" id="GO:0003677">
    <property type="term" value="F:DNA binding"/>
    <property type="evidence" value="ECO:0007669"/>
    <property type="project" value="InterPro"/>
</dbReference>
<comment type="caution">
    <text evidence="2">The sequence shown here is derived from an EMBL/GenBank/DDBJ whole genome shotgun (WGS) entry which is preliminary data.</text>
</comment>
<dbReference type="InterPro" id="IPR011335">
    <property type="entry name" value="Restrct_endonuc-II-like"/>
</dbReference>
<dbReference type="SMART" id="SM00843">
    <property type="entry name" value="Ftsk_gamma"/>
    <property type="match status" value="1"/>
</dbReference>
<dbReference type="Pfam" id="PF04471">
    <property type="entry name" value="Mrr_cat"/>
    <property type="match status" value="1"/>
</dbReference>
<dbReference type="Pfam" id="PF01580">
    <property type="entry name" value="FtsK_SpoIIIE"/>
    <property type="match status" value="1"/>
</dbReference>
<dbReference type="InterPro" id="IPR011856">
    <property type="entry name" value="tRNA_endonuc-like_dom_sf"/>
</dbReference>
<dbReference type="SUPFAM" id="SSF52980">
    <property type="entry name" value="Restriction endonuclease-like"/>
    <property type="match status" value="1"/>
</dbReference>
<dbReference type="EMBL" id="QSKW01000005">
    <property type="protein sequence ID" value="RHE99075.1"/>
    <property type="molecule type" value="Genomic_DNA"/>
</dbReference>